<dbReference type="GO" id="GO:0008425">
    <property type="term" value="F:2-methoxy-6-polyprenyl-1,4-benzoquinol methyltransferase activity"/>
    <property type="evidence" value="ECO:0007669"/>
    <property type="project" value="UniProtKB-UniRule"/>
</dbReference>
<dbReference type="GO" id="GO:0016757">
    <property type="term" value="F:glycosyltransferase activity"/>
    <property type="evidence" value="ECO:0007669"/>
    <property type="project" value="UniProtKB-KW"/>
</dbReference>
<dbReference type="InterPro" id="IPR004033">
    <property type="entry name" value="UbiE/COQ5_MeTrFase"/>
</dbReference>
<dbReference type="CDD" id="cd02440">
    <property type="entry name" value="AdoMet_MTases"/>
    <property type="match status" value="1"/>
</dbReference>
<comment type="subcellular location">
    <subcellularLocation>
        <location evidence="2">Endoplasmic reticulum membrane</location>
        <topology evidence="2">Multi-pass membrane protein</topology>
    </subcellularLocation>
    <subcellularLocation>
        <location evidence="17">Mitochondrion inner membrane</location>
        <topology evidence="17">Peripheral membrane protein</topology>
        <orientation evidence="17">Matrix side</orientation>
    </subcellularLocation>
</comment>
<evidence type="ECO:0000256" key="17">
    <source>
        <dbReference type="HAMAP-Rule" id="MF_03191"/>
    </source>
</evidence>
<name>A0A4S4LCL3_9AGAM</name>
<evidence type="ECO:0000256" key="3">
    <source>
        <dbReference type="ARBA" id="ARBA00004922"/>
    </source>
</evidence>
<evidence type="ECO:0000256" key="2">
    <source>
        <dbReference type="ARBA" id="ARBA00004477"/>
    </source>
</evidence>
<evidence type="ECO:0000256" key="6">
    <source>
        <dbReference type="ARBA" id="ARBA00022676"/>
    </source>
</evidence>
<evidence type="ECO:0000256" key="18">
    <source>
        <dbReference type="SAM" id="MobiDB-lite"/>
    </source>
</evidence>
<dbReference type="PROSITE" id="PS01183">
    <property type="entry name" value="UBIE_1"/>
    <property type="match status" value="1"/>
</dbReference>
<evidence type="ECO:0000313" key="21">
    <source>
        <dbReference type="Proteomes" id="UP000308199"/>
    </source>
</evidence>
<dbReference type="Gene3D" id="3.40.50.150">
    <property type="entry name" value="Vaccinia Virus protein VP39"/>
    <property type="match status" value="1"/>
</dbReference>
<keyword evidence="12" id="KW-0460">Magnesium</keyword>
<evidence type="ECO:0000256" key="11">
    <source>
        <dbReference type="ARBA" id="ARBA00022824"/>
    </source>
</evidence>
<dbReference type="OrthoDB" id="10262326at2759"/>
<dbReference type="EMBL" id="SGPK01000060">
    <property type="protein sequence ID" value="THH09522.1"/>
    <property type="molecule type" value="Genomic_DNA"/>
</dbReference>
<reference evidence="20 21" key="1">
    <citation type="submission" date="2019-02" db="EMBL/GenBank/DDBJ databases">
        <title>Genome sequencing of the rare red list fungi Phellinidium pouzarii.</title>
        <authorList>
            <person name="Buettner E."/>
            <person name="Kellner H."/>
        </authorList>
    </citation>
    <scope>NUCLEOTIDE SEQUENCE [LARGE SCALE GENOMIC DNA]</scope>
    <source>
        <strain evidence="20 21">DSM 108285</strain>
    </source>
</reference>
<dbReference type="PANTHER" id="PTHR10571">
    <property type="entry name" value="UDP-N-ACETYLGLUCOSAMINE--DOLICHYL-PHOSPHATE N-ACETYLGLUCOSAMINEPHOSPHOTRANSFERASE"/>
    <property type="match status" value="1"/>
</dbReference>
<feature type="transmembrane region" description="Helical" evidence="19">
    <location>
        <begin position="24"/>
        <end position="44"/>
    </location>
</feature>
<dbReference type="AlphaFoldDB" id="A0A4S4LCL3"/>
<comment type="function">
    <text evidence="15">UDP-N-acetylglucosamine--dolichyl-phosphate N-acetylglucosaminephosphotransferase that operates in the biosynthetic pathway of dolichol-linked oligosaccharides, the glycan precursors employed in protein asparagine (N)-glycosylation. The assembly of dolichol-linked oligosaccharides begins on the cytosolic side of the endoplasmic reticulum membrane and finishes in its lumen. The sequential addition of sugars to dolichol pyrophosphate produces dolichol-linked oligosaccharides containing fourteen sugars, including two GlcNAcs, nine mannoses and three glucoses. Once assembled, the oligosaccharide is transferred from the lipid to nascent proteins by oligosaccharyltransferases. Catalyzes the initial step of dolichol-linked oligosaccharide biosynthesis, transfering GlcNAc-1-P from cytosolic UDP-GlcNAc onto the carrier lipid dolichyl phosphate (P-dolichol), yielding GlcNAc-P-P-dolichol embedded in the cytoplasmic leaflet of the endoplasmic reticulum membrane.</text>
</comment>
<feature type="transmembrane region" description="Helical" evidence="19">
    <location>
        <begin position="258"/>
        <end position="276"/>
    </location>
</feature>
<dbReference type="Pfam" id="PF01209">
    <property type="entry name" value="Ubie_methyltran"/>
    <property type="match status" value="1"/>
</dbReference>
<comment type="similarity">
    <text evidence="17">Belongs to the class I-like SAM-binding methyltransferase superfamily. MenG/UbiE family.</text>
</comment>
<keyword evidence="11" id="KW-0256">Endoplasmic reticulum</keyword>
<keyword evidence="14 17" id="KW-0472">Membrane</keyword>
<evidence type="ECO:0000313" key="20">
    <source>
        <dbReference type="EMBL" id="THH09522.1"/>
    </source>
</evidence>
<dbReference type="GO" id="GO:0003975">
    <property type="term" value="F:UDP-N-acetylglucosamine-dolichyl-phosphate N-acetylglucosaminephosphotransferase activity"/>
    <property type="evidence" value="ECO:0007669"/>
    <property type="project" value="UniProtKB-EC"/>
</dbReference>
<dbReference type="GO" id="GO:0006488">
    <property type="term" value="P:dolichol-linked oligosaccharide biosynthetic process"/>
    <property type="evidence" value="ECO:0007669"/>
    <property type="project" value="InterPro"/>
</dbReference>
<comment type="function">
    <text evidence="17">Methyltransferase required for the conversion of 2-polyprenyl-6-methoxy-1,4-benzoquinol (DDMQH2) to 2-polyprenyl-3-methyl-6-methoxy-1,4-benzoquinol (DMQH2).</text>
</comment>
<comment type="caution">
    <text evidence="20">The sequence shown here is derived from an EMBL/GenBank/DDBJ whole genome shotgun (WGS) entry which is preliminary data.</text>
</comment>
<evidence type="ECO:0000256" key="9">
    <source>
        <dbReference type="ARBA" id="ARBA00022692"/>
    </source>
</evidence>
<dbReference type="PANTHER" id="PTHR10571:SF0">
    <property type="entry name" value="UDP-N-ACETYLGLUCOSAMINE--DOLICHYL-PHOSPHATE N-ACETYLGLUCOSAMINEPHOSPHOTRANSFERASE"/>
    <property type="match status" value="1"/>
</dbReference>
<keyword evidence="10" id="KW-0479">Metal-binding</keyword>
<comment type="caution">
    <text evidence="17">Lacks conserved residue(s) required for the propagation of feature annotation.</text>
</comment>
<comment type="pathway">
    <text evidence="3">Protein modification; protein glycosylation.</text>
</comment>
<dbReference type="GO" id="GO:0046872">
    <property type="term" value="F:metal ion binding"/>
    <property type="evidence" value="ECO:0007669"/>
    <property type="project" value="UniProtKB-KW"/>
</dbReference>
<feature type="binding site" evidence="17">
    <location>
        <position position="567"/>
    </location>
    <ligand>
        <name>S-adenosyl-L-methionine</name>
        <dbReference type="ChEBI" id="CHEBI:59789"/>
    </ligand>
</feature>
<organism evidence="20 21">
    <name type="scientific">Phellinidium pouzarii</name>
    <dbReference type="NCBI Taxonomy" id="167371"/>
    <lineage>
        <taxon>Eukaryota</taxon>
        <taxon>Fungi</taxon>
        <taxon>Dikarya</taxon>
        <taxon>Basidiomycota</taxon>
        <taxon>Agaricomycotina</taxon>
        <taxon>Agaricomycetes</taxon>
        <taxon>Hymenochaetales</taxon>
        <taxon>Hymenochaetaceae</taxon>
        <taxon>Phellinidium</taxon>
    </lineage>
</organism>
<dbReference type="HAMAP" id="MF_01813">
    <property type="entry name" value="MenG_UbiE_methyltr"/>
    <property type="match status" value="1"/>
</dbReference>
<feature type="region of interest" description="Disordered" evidence="18">
    <location>
        <begin position="443"/>
        <end position="478"/>
    </location>
</feature>
<feature type="binding site" evidence="17">
    <location>
        <begin position="597"/>
        <end position="598"/>
    </location>
    <ligand>
        <name>S-adenosyl-L-methionine</name>
        <dbReference type="ChEBI" id="CHEBI:59789"/>
    </ligand>
</feature>
<keyword evidence="9 19" id="KW-0812">Transmembrane</keyword>
<evidence type="ECO:0000256" key="10">
    <source>
        <dbReference type="ARBA" id="ARBA00022723"/>
    </source>
</evidence>
<dbReference type="InterPro" id="IPR029063">
    <property type="entry name" value="SAM-dependent_MTases_sf"/>
</dbReference>
<feature type="compositionally biased region" description="Low complexity" evidence="18">
    <location>
        <begin position="448"/>
        <end position="474"/>
    </location>
</feature>
<dbReference type="GO" id="GO:0031314">
    <property type="term" value="C:extrinsic component of mitochondrial inner membrane"/>
    <property type="evidence" value="ECO:0007669"/>
    <property type="project" value="UniProtKB-UniRule"/>
</dbReference>
<evidence type="ECO:0000256" key="1">
    <source>
        <dbReference type="ARBA" id="ARBA00001946"/>
    </source>
</evidence>
<feature type="transmembrane region" description="Helical" evidence="19">
    <location>
        <begin position="64"/>
        <end position="85"/>
    </location>
</feature>
<dbReference type="GO" id="GO:0005789">
    <property type="term" value="C:endoplasmic reticulum membrane"/>
    <property type="evidence" value="ECO:0007669"/>
    <property type="project" value="UniProtKB-SubCell"/>
</dbReference>
<proteinExistence type="inferred from homology"/>
<dbReference type="NCBIfam" id="TIGR01934">
    <property type="entry name" value="MenG_MenH_UbiE"/>
    <property type="match status" value="1"/>
</dbReference>
<feature type="transmembrane region" description="Helical" evidence="19">
    <location>
        <begin position="282"/>
        <end position="302"/>
    </location>
</feature>
<evidence type="ECO:0000256" key="7">
    <source>
        <dbReference type="ARBA" id="ARBA00022679"/>
    </source>
</evidence>
<comment type="cofactor">
    <cofactor evidence="1">
        <name>Mg(2+)</name>
        <dbReference type="ChEBI" id="CHEBI:18420"/>
    </cofactor>
</comment>
<keyword evidence="8 17" id="KW-0949">S-adenosyl-L-methionine</keyword>
<dbReference type="UniPathway" id="UPA00232"/>
<evidence type="ECO:0000256" key="13">
    <source>
        <dbReference type="ARBA" id="ARBA00022989"/>
    </source>
</evidence>
<comment type="catalytic activity">
    <reaction evidence="16">
        <text>a di-trans,poly-cis-dolichyl phosphate + UDP-N-acetyl-alpha-D-glucosamine = an N-acetyl-alpha-D-glucosaminyl-diphospho-di-trans,poly-cis-dolichol + UMP</text>
        <dbReference type="Rhea" id="RHEA:13289"/>
        <dbReference type="Rhea" id="RHEA-COMP:19498"/>
        <dbReference type="Rhea" id="RHEA-COMP:19507"/>
        <dbReference type="ChEBI" id="CHEBI:57683"/>
        <dbReference type="ChEBI" id="CHEBI:57705"/>
        <dbReference type="ChEBI" id="CHEBI:57865"/>
        <dbReference type="ChEBI" id="CHEBI:58427"/>
        <dbReference type="EC" id="2.7.8.15"/>
    </reaction>
    <physiologicalReaction direction="left-to-right" evidence="16">
        <dbReference type="Rhea" id="RHEA:13290"/>
    </physiologicalReaction>
</comment>
<evidence type="ECO:0000256" key="8">
    <source>
        <dbReference type="ARBA" id="ARBA00022691"/>
    </source>
</evidence>
<evidence type="ECO:0000256" key="16">
    <source>
        <dbReference type="ARBA" id="ARBA00045078"/>
    </source>
</evidence>
<keyword evidence="6" id="KW-0328">Glycosyltransferase</keyword>
<keyword evidence="5 17" id="KW-0489">Methyltransferase</keyword>
<evidence type="ECO:0000256" key="19">
    <source>
        <dbReference type="SAM" id="Phobius"/>
    </source>
</evidence>
<comment type="catalytic activity">
    <reaction evidence="17">
        <text>a 2-methoxy-6-(all-trans-polyprenyl)benzene-1,4-diol + S-adenosyl-L-methionine = a 5-methoxy-2-methyl-3-(all-trans-polyprenyl)benzene-1,4-diol + S-adenosyl-L-homocysteine + H(+)</text>
        <dbReference type="Rhea" id="RHEA:28286"/>
        <dbReference type="Rhea" id="RHEA-COMP:10858"/>
        <dbReference type="Rhea" id="RHEA-COMP:10859"/>
        <dbReference type="ChEBI" id="CHEBI:15378"/>
        <dbReference type="ChEBI" id="CHEBI:57856"/>
        <dbReference type="ChEBI" id="CHEBI:59789"/>
        <dbReference type="ChEBI" id="CHEBI:84166"/>
        <dbReference type="ChEBI" id="CHEBI:84167"/>
        <dbReference type="EC" id="2.1.1.201"/>
    </reaction>
</comment>
<dbReference type="Pfam" id="PF00953">
    <property type="entry name" value="Glycos_transf_4"/>
    <property type="match status" value="1"/>
</dbReference>
<dbReference type="Proteomes" id="UP000308199">
    <property type="component" value="Unassembled WGS sequence"/>
</dbReference>
<evidence type="ECO:0000256" key="14">
    <source>
        <dbReference type="ARBA" id="ARBA00023136"/>
    </source>
</evidence>
<comment type="subunit">
    <text evidence="17">Component of a multi-subunit COQ enzyme complex, composed of at least COQ3, COQ4, COQ5, COQ6, COQ7 and COQ9.</text>
</comment>
<comment type="pathway">
    <text evidence="17">Cofactor biosynthesis; ubiquinone biosynthesis.</text>
</comment>
<dbReference type="GO" id="GO:0032259">
    <property type="term" value="P:methylation"/>
    <property type="evidence" value="ECO:0007669"/>
    <property type="project" value="UniProtKB-KW"/>
</dbReference>
<dbReference type="PROSITE" id="PS51608">
    <property type="entry name" value="SAM_MT_UBIE"/>
    <property type="match status" value="1"/>
</dbReference>
<comment type="similarity">
    <text evidence="4">Belongs to the glycosyltransferase 4 family.</text>
</comment>
<dbReference type="EC" id="2.1.1.201" evidence="17"/>
<evidence type="ECO:0000256" key="15">
    <source>
        <dbReference type="ARBA" id="ARBA00044717"/>
    </source>
</evidence>
<keyword evidence="17" id="KW-0831">Ubiquinone biosynthesis</keyword>
<feature type="transmembrane region" description="Helical" evidence="19">
    <location>
        <begin position="97"/>
        <end position="113"/>
    </location>
</feature>
<dbReference type="CDD" id="cd06855">
    <property type="entry name" value="GT_GPT_euk"/>
    <property type="match status" value="1"/>
</dbReference>
<dbReference type="InterPro" id="IPR000715">
    <property type="entry name" value="Glycosyl_transferase_4"/>
</dbReference>
<keyword evidence="13 19" id="KW-1133">Transmembrane helix</keyword>
<feature type="binding site" evidence="17">
    <location>
        <position position="541"/>
    </location>
    <ligand>
        <name>S-adenosyl-L-methionine</name>
        <dbReference type="ChEBI" id="CHEBI:59789"/>
    </ligand>
</feature>
<dbReference type="InterPro" id="IPR033895">
    <property type="entry name" value="GPT"/>
</dbReference>
<dbReference type="SUPFAM" id="SSF53335">
    <property type="entry name" value="S-adenosyl-L-methionine-dependent methyltransferases"/>
    <property type="match status" value="1"/>
</dbReference>
<protein>
    <recommendedName>
        <fullName evidence="17">2-methoxy-6-polyprenyl-1,4-benzoquinol methylase, mitochondrial</fullName>
        <ecNumber evidence="17">2.1.1.201</ecNumber>
    </recommendedName>
    <alternativeName>
        <fullName evidence="17">Ubiquinone biosynthesis methyltransferase COQ5</fullName>
    </alternativeName>
</protein>
<dbReference type="PROSITE" id="PS01184">
    <property type="entry name" value="UBIE_2"/>
    <property type="match status" value="1"/>
</dbReference>
<dbReference type="InterPro" id="IPR023576">
    <property type="entry name" value="UbiE/COQ5_MeTrFase_CS"/>
</dbReference>
<keyword evidence="17" id="KW-0496">Mitochondrion</keyword>
<gene>
    <name evidence="17" type="primary">COQ5</name>
    <name evidence="20" type="ORF">EW145_g1934</name>
</gene>
<dbReference type="UniPathway" id="UPA00378"/>
<keyword evidence="7 17" id="KW-0808">Transferase</keyword>
<feature type="transmembrane region" description="Helical" evidence="19">
    <location>
        <begin position="125"/>
        <end position="143"/>
    </location>
</feature>
<evidence type="ECO:0000256" key="4">
    <source>
        <dbReference type="ARBA" id="ARBA00009317"/>
    </source>
</evidence>
<sequence length="733" mass="80807">MFVKAGLKGKDRAKVYQDDIPESLGLVCASTYILLLILFIPFPFSRFLAKSTSEGLAATDFPHFQLSVYLSSVLSLLMATMLGFLDDVFDIRWRYKLPIPIIASIPLLLVYYAEQGNTNVIVPLPFRWLLGTVINLGPIYYLYMAMLSTFATNSINILAGINGAEVSQALIIALSVIANDCLYLPWTSTFRFRLPLWLLGGKAEIDVGGVWSAGMAHGSKELVERHLFSMYFMLPLVGVCSGFMYHNWYPARVFPGDTLCYVTGMAFAVVGIQAHFSKTLLLFFIPQIFNFILSCPQLFGIVPCPRHRVPRFDGQTNLLHPSTVTFEDKPPSQLATLVLRLLSAVGLTQLTTRPQDGTIIEASNLTILNVFLVRLGSMPEKRLVQTLIATQVTCNVLAFAVRYGMACLKVAAAPRSLLQTQLQASILRCRAFARQLSQQSAGHESVDSTSSAGADIGAGSSSTGTSTSRNSKTTHFGFKTVPEDEKEALVKGVFSNVAGNYDLMNDAMSMGVHRLWKDGFVSELDPGRRGALRCLDVAGGTGDIALRILDHARGNYYDRETTVEVLDINPEMLKEGRKRFKKTMYHNTPQVSFIEGNAQELELPSDTYDLYTVAFGIRNFTSIADGLKEAHRVLKPGGVFACLEFSKVTNPLLSMVYNQYSFSAIPLLGSILASDRASYQYLVESIRRFPPQEEFARMIRDAGFSTGGDFEGKGGSWTDLWGGIASIHKGVKL</sequence>
<keyword evidence="21" id="KW-1185">Reference proteome</keyword>
<evidence type="ECO:0000256" key="12">
    <source>
        <dbReference type="ARBA" id="ARBA00022842"/>
    </source>
</evidence>
<accession>A0A4S4LCL3</accession>
<keyword evidence="17" id="KW-0999">Mitochondrion inner membrane</keyword>
<evidence type="ECO:0000256" key="5">
    <source>
        <dbReference type="ARBA" id="ARBA00022603"/>
    </source>
</evidence>
<feature type="transmembrane region" description="Helical" evidence="19">
    <location>
        <begin position="228"/>
        <end position="246"/>
    </location>
</feature>